<dbReference type="RefSeq" id="WP_282904040.1">
    <property type="nucleotide sequence ID" value="NZ_CP124855.1"/>
</dbReference>
<evidence type="ECO:0000256" key="1">
    <source>
        <dbReference type="SAM" id="SignalP"/>
    </source>
</evidence>
<accession>A0ABY8R9L8</accession>
<keyword evidence="3" id="KW-1185">Reference proteome</keyword>
<feature type="signal peptide" evidence="1">
    <location>
        <begin position="1"/>
        <end position="22"/>
    </location>
</feature>
<evidence type="ECO:0000313" key="3">
    <source>
        <dbReference type="Proteomes" id="UP001241656"/>
    </source>
</evidence>
<dbReference type="Proteomes" id="UP001241656">
    <property type="component" value="Chromosome"/>
</dbReference>
<feature type="chain" id="PRO_5047313382" evidence="1">
    <location>
        <begin position="23"/>
        <end position="175"/>
    </location>
</feature>
<dbReference type="EMBL" id="CP124855">
    <property type="protein sequence ID" value="WHF50625.1"/>
    <property type="molecule type" value="Genomic_DNA"/>
</dbReference>
<dbReference type="InterPro" id="IPR025347">
    <property type="entry name" value="DUF4251"/>
</dbReference>
<organism evidence="2 3">
    <name type="scientific">Chryseobacterium gotjawalense</name>
    <dbReference type="NCBI Taxonomy" id="3042315"/>
    <lineage>
        <taxon>Bacteria</taxon>
        <taxon>Pseudomonadati</taxon>
        <taxon>Bacteroidota</taxon>
        <taxon>Flavobacteriia</taxon>
        <taxon>Flavobacteriales</taxon>
        <taxon>Weeksellaceae</taxon>
        <taxon>Chryseobacterium group</taxon>
        <taxon>Chryseobacterium</taxon>
    </lineage>
</organism>
<dbReference type="Gene3D" id="2.40.128.410">
    <property type="match status" value="1"/>
</dbReference>
<evidence type="ECO:0000313" key="2">
    <source>
        <dbReference type="EMBL" id="WHF50625.1"/>
    </source>
</evidence>
<sequence>MKNLLKITLALLTLTLALSCSSQNNTSSANINSLLQSNEFTFVAERASPNNAEVINILNSLPNGLRMLNLDPGYTIEIRKGELNVTLPYFGRMYTPNLDPSKNSYRFSSKDFTVNRKDGKKGSVIFTIIANDQQNKATITMQVFQNGKSYVFMDSNDRQPISYDGYITANTPAKN</sequence>
<dbReference type="Pfam" id="PF14059">
    <property type="entry name" value="DUF4251"/>
    <property type="match status" value="1"/>
</dbReference>
<proteinExistence type="predicted"/>
<reference evidence="2 3" key="1">
    <citation type="submission" date="2023-05" db="EMBL/GenBank/DDBJ databases">
        <title>Genomic insight into Chryseobacterium sp. wdc7 isolated forest soil (Gotjawal).</title>
        <authorList>
            <person name="Park S.-J."/>
        </authorList>
    </citation>
    <scope>NUCLEOTIDE SEQUENCE [LARGE SCALE GENOMIC DNA]</scope>
    <source>
        <strain evidence="3">wdc7</strain>
    </source>
</reference>
<dbReference type="PROSITE" id="PS51257">
    <property type="entry name" value="PROKAR_LIPOPROTEIN"/>
    <property type="match status" value="1"/>
</dbReference>
<protein>
    <submittedName>
        <fullName evidence="2">DUF4251 domain-containing protein</fullName>
    </submittedName>
</protein>
<keyword evidence="1" id="KW-0732">Signal</keyword>
<gene>
    <name evidence="2" type="ORF">QGN23_09250</name>
</gene>
<name>A0ABY8R9L8_9FLAO</name>